<dbReference type="EMBL" id="REGN01009863">
    <property type="protein sequence ID" value="RNA00206.1"/>
    <property type="molecule type" value="Genomic_DNA"/>
</dbReference>
<dbReference type="Proteomes" id="UP000276133">
    <property type="component" value="Unassembled WGS sequence"/>
</dbReference>
<proteinExistence type="predicted"/>
<gene>
    <name evidence="1" type="ORF">BpHYR1_024465</name>
</gene>
<protein>
    <submittedName>
        <fullName evidence="1">Uncharacterized protein</fullName>
    </submittedName>
</protein>
<accession>A0A3M7PM64</accession>
<organism evidence="1 2">
    <name type="scientific">Brachionus plicatilis</name>
    <name type="common">Marine rotifer</name>
    <name type="synonym">Brachionus muelleri</name>
    <dbReference type="NCBI Taxonomy" id="10195"/>
    <lineage>
        <taxon>Eukaryota</taxon>
        <taxon>Metazoa</taxon>
        <taxon>Spiralia</taxon>
        <taxon>Gnathifera</taxon>
        <taxon>Rotifera</taxon>
        <taxon>Eurotatoria</taxon>
        <taxon>Monogononta</taxon>
        <taxon>Pseudotrocha</taxon>
        <taxon>Ploima</taxon>
        <taxon>Brachionidae</taxon>
        <taxon>Brachionus</taxon>
    </lineage>
</organism>
<evidence type="ECO:0000313" key="2">
    <source>
        <dbReference type="Proteomes" id="UP000276133"/>
    </source>
</evidence>
<name>A0A3M7PM64_BRAPC</name>
<reference evidence="1 2" key="1">
    <citation type="journal article" date="2018" name="Sci. Rep.">
        <title>Genomic signatures of local adaptation to the degree of environmental predictability in rotifers.</title>
        <authorList>
            <person name="Franch-Gras L."/>
            <person name="Hahn C."/>
            <person name="Garcia-Roger E.M."/>
            <person name="Carmona M.J."/>
            <person name="Serra M."/>
            <person name="Gomez A."/>
        </authorList>
    </citation>
    <scope>NUCLEOTIDE SEQUENCE [LARGE SCALE GENOMIC DNA]</scope>
    <source>
        <strain evidence="1">HYR1</strain>
    </source>
</reference>
<keyword evidence="2" id="KW-1185">Reference proteome</keyword>
<dbReference type="AlphaFoldDB" id="A0A3M7PM64"/>
<evidence type="ECO:0000313" key="1">
    <source>
        <dbReference type="EMBL" id="RNA00206.1"/>
    </source>
</evidence>
<comment type="caution">
    <text evidence="1">The sequence shown here is derived from an EMBL/GenBank/DDBJ whole genome shotgun (WGS) entry which is preliminary data.</text>
</comment>
<sequence length="78" mass="9485">MWTIIWTIVLRKRFEKIFINLLTQPLPNGFKFLNDQFSEIKFSKQFIYLFSYRGKAMSLLYFLTSSSTSIWYNLQTNR</sequence>